<name>A0A0T6LSM0_WENVI</name>
<dbReference type="AlphaFoldDB" id="A0A0T6LSM0"/>
<gene>
    <name evidence="1" type="ORF">AQ490_22365</name>
</gene>
<sequence>MDIAAVFPELAPLARTAVRLHPRPGTPTAHDSSIGGPLLWPEDEPWPRCAEHAGPWHVGFSPREVRARRSALSAGWARARDWRLSLTPQEREAVDRVGHTGRRIAQDGPVPLLGALQLFARDLPPGAPGWPGPRGTDVLQVLWCPFMHGDGVPEAHLRWRVAAEVGRPLPRAPEPDVIEAGGHLPSPCVLHPEKVTEYPAPHELPRPLVQRVHAWEESSGLSYQLALSVACGWKLGGWGPWSFCDPWPMECPDCGGPVRPLLTAASSEWDGEGDWCPVEDSAAEAAHRPVHPPLHEPTEISMGRGYNLQVHVCVTSVDHTPLSVMQ</sequence>
<dbReference type="STRING" id="76728.AQ490_22365"/>
<protein>
    <submittedName>
        <fullName evidence="1">Uncharacterized protein</fullName>
    </submittedName>
</protein>
<dbReference type="EMBL" id="LLZU01000016">
    <property type="protein sequence ID" value="KRV49056.1"/>
    <property type="molecule type" value="Genomic_DNA"/>
</dbReference>
<dbReference type="Gene3D" id="2.30.320.10">
    <property type="entry name" value="YwqG-like"/>
    <property type="match status" value="1"/>
</dbReference>
<dbReference type="eggNOG" id="COG3878">
    <property type="taxonomic scope" value="Bacteria"/>
</dbReference>
<dbReference type="Proteomes" id="UP000050867">
    <property type="component" value="Unassembled WGS sequence"/>
</dbReference>
<proteinExistence type="predicted"/>
<accession>A0A0T6LSM0</accession>
<keyword evidence="2" id="KW-1185">Reference proteome</keyword>
<evidence type="ECO:0000313" key="1">
    <source>
        <dbReference type="EMBL" id="KRV49056.1"/>
    </source>
</evidence>
<comment type="caution">
    <text evidence="1">The sequence shown here is derived from an EMBL/GenBank/DDBJ whole genome shotgun (WGS) entry which is preliminary data.</text>
</comment>
<organism evidence="1 2">
    <name type="scientific">Wenjunlia vitaminophila</name>
    <name type="common">Streptomyces vitaminophilus</name>
    <dbReference type="NCBI Taxonomy" id="76728"/>
    <lineage>
        <taxon>Bacteria</taxon>
        <taxon>Bacillati</taxon>
        <taxon>Actinomycetota</taxon>
        <taxon>Actinomycetes</taxon>
        <taxon>Kitasatosporales</taxon>
        <taxon>Streptomycetaceae</taxon>
        <taxon>Wenjunlia</taxon>
    </lineage>
</organism>
<reference evidence="1 2" key="1">
    <citation type="submission" date="2015-10" db="EMBL/GenBank/DDBJ databases">
        <title>Draft genome sequence of pyrrolomycin-producing Streptomyces vitaminophilus.</title>
        <authorList>
            <person name="Graham D.E."/>
            <person name="Mahan K.M."/>
            <person name="Klingeman D.M."/>
            <person name="Hettich R.L."/>
            <person name="Parry R.J."/>
        </authorList>
    </citation>
    <scope>NUCLEOTIDE SEQUENCE [LARGE SCALE GENOMIC DNA]</scope>
    <source>
        <strain evidence="1 2">ATCC 31673</strain>
    </source>
</reference>
<evidence type="ECO:0000313" key="2">
    <source>
        <dbReference type="Proteomes" id="UP000050867"/>
    </source>
</evidence>